<evidence type="ECO:0000256" key="7">
    <source>
        <dbReference type="ARBA" id="ARBA00023163"/>
    </source>
</evidence>
<dbReference type="OMA" id="TDCWEFA"/>
<keyword evidence="6" id="KW-0238">DNA-binding</keyword>
<accession>A0A1J7FZ82</accession>
<keyword evidence="8" id="KW-0539">Nucleus</keyword>
<dbReference type="GO" id="GO:0034605">
    <property type="term" value="P:cellular response to heat"/>
    <property type="evidence" value="ECO:0007669"/>
    <property type="project" value="TreeGrafter"/>
</dbReference>
<evidence type="ECO:0000259" key="11">
    <source>
        <dbReference type="PROSITE" id="PS00434"/>
    </source>
</evidence>
<evidence type="ECO:0000256" key="3">
    <source>
        <dbReference type="ARBA" id="ARBA00022553"/>
    </source>
</evidence>
<dbReference type="AlphaFoldDB" id="A0A1J7FZ82"/>
<evidence type="ECO:0000256" key="9">
    <source>
        <dbReference type="RuleBase" id="RU004020"/>
    </source>
</evidence>
<evidence type="ECO:0000256" key="6">
    <source>
        <dbReference type="ARBA" id="ARBA00023125"/>
    </source>
</evidence>
<name>A0A1J7FZ82_LUPAN</name>
<comment type="similarity">
    <text evidence="9">Belongs to the HSF family.</text>
</comment>
<dbReference type="GO" id="GO:0005634">
    <property type="term" value="C:nucleus"/>
    <property type="evidence" value="ECO:0007669"/>
    <property type="project" value="UniProtKB-SubCell"/>
</dbReference>
<organism evidence="12 13">
    <name type="scientific">Lupinus angustifolius</name>
    <name type="common">Narrow-leaved blue lupine</name>
    <dbReference type="NCBI Taxonomy" id="3871"/>
    <lineage>
        <taxon>Eukaryota</taxon>
        <taxon>Viridiplantae</taxon>
        <taxon>Streptophyta</taxon>
        <taxon>Embryophyta</taxon>
        <taxon>Tracheophyta</taxon>
        <taxon>Spermatophyta</taxon>
        <taxon>Magnoliopsida</taxon>
        <taxon>eudicotyledons</taxon>
        <taxon>Gunneridae</taxon>
        <taxon>Pentapetalae</taxon>
        <taxon>rosids</taxon>
        <taxon>fabids</taxon>
        <taxon>Fabales</taxon>
        <taxon>Fabaceae</taxon>
        <taxon>Papilionoideae</taxon>
        <taxon>50 kb inversion clade</taxon>
        <taxon>genistoids sensu lato</taxon>
        <taxon>core genistoids</taxon>
        <taxon>Genisteae</taxon>
        <taxon>Lupinus</taxon>
    </lineage>
</organism>
<dbReference type="GO" id="GO:0006357">
    <property type="term" value="P:regulation of transcription by RNA polymerase II"/>
    <property type="evidence" value="ECO:0007669"/>
    <property type="project" value="TreeGrafter"/>
</dbReference>
<dbReference type="InterPro" id="IPR036388">
    <property type="entry name" value="WH-like_DNA-bd_sf"/>
</dbReference>
<evidence type="ECO:0000256" key="10">
    <source>
        <dbReference type="SAM" id="MobiDB-lite"/>
    </source>
</evidence>
<reference evidence="12 13" key="1">
    <citation type="journal article" date="2017" name="Plant Biotechnol. J.">
        <title>A comprehensive draft genome sequence for lupin (Lupinus angustifolius), an emerging health food: insights into plant-microbe interactions and legume evolution.</title>
        <authorList>
            <person name="Hane J.K."/>
            <person name="Ming Y."/>
            <person name="Kamphuis L.G."/>
            <person name="Nelson M.N."/>
            <person name="Garg G."/>
            <person name="Atkins C.A."/>
            <person name="Bayer P.E."/>
            <person name="Bravo A."/>
            <person name="Bringans S."/>
            <person name="Cannon S."/>
            <person name="Edwards D."/>
            <person name="Foley R."/>
            <person name="Gao L.L."/>
            <person name="Harrison M.J."/>
            <person name="Huang W."/>
            <person name="Hurgobin B."/>
            <person name="Li S."/>
            <person name="Liu C.W."/>
            <person name="McGrath A."/>
            <person name="Morahan G."/>
            <person name="Murray J."/>
            <person name="Weller J."/>
            <person name="Jian J."/>
            <person name="Singh K.B."/>
        </authorList>
    </citation>
    <scope>NUCLEOTIDE SEQUENCE [LARGE SCALE GENOMIC DNA]</scope>
    <source>
        <strain evidence="13">cv. Tanjil</strain>
        <tissue evidence="12">Whole plant</tissue>
    </source>
</reference>
<dbReference type="InterPro" id="IPR000232">
    <property type="entry name" value="HSF_DNA-bd"/>
</dbReference>
<dbReference type="STRING" id="3871.A0A1J7FZ82"/>
<keyword evidence="5" id="KW-0346">Stress response</keyword>
<evidence type="ECO:0000313" key="12">
    <source>
        <dbReference type="EMBL" id="OIV93445.1"/>
    </source>
</evidence>
<dbReference type="SUPFAM" id="SSF46785">
    <property type="entry name" value="Winged helix' DNA-binding domain"/>
    <property type="match status" value="1"/>
</dbReference>
<evidence type="ECO:0000313" key="13">
    <source>
        <dbReference type="Proteomes" id="UP000188354"/>
    </source>
</evidence>
<sequence length="403" mass="46340">MVKSASEFSVAPFLNKCYEMVDDPFTDDIISWTKTSNHSFVIWDMTKFSLTLLPSYFKHNNFSSFIRQLNIYGFRKVDTDCWEFANDNFVRGQKHLLKNIRRRKHPHIVDQQKPLPQLENSDKPSSQEAANHDLRKDIENLKSDKNSLVQEFVKLRKCQESAESKMLLLGGRLEGMEECQQQMFSFLAMVVQSPGFMVKLFQPQENNWCKSEPGNMLDQGKQDDFPAVSDGTIIKYEPPVGEKRKPIAPLSPRFVKQPEPEIFADGLKDYCISSEFLKVLMDEKLSPLDNHSPFLLPDLPDDGSWEQLFRGSPILENIDDFNQESKEPTASGMDIETTMSETSNEESQTFESLIEELEKTQKSRLELCSDGVHLEELQSLESLTEQIELLLSETDNDEEGTRK</sequence>
<evidence type="ECO:0000256" key="4">
    <source>
        <dbReference type="ARBA" id="ARBA00023015"/>
    </source>
</evidence>
<dbReference type="PROSITE" id="PS00434">
    <property type="entry name" value="HSF_DOMAIN"/>
    <property type="match status" value="1"/>
</dbReference>
<keyword evidence="13" id="KW-1185">Reference proteome</keyword>
<dbReference type="KEGG" id="lang:109332083"/>
<proteinExistence type="inferred from homology"/>
<comment type="subunit">
    <text evidence="2">Homotrimer.</text>
</comment>
<gene>
    <name evidence="12" type="ORF">TanjilG_10077</name>
</gene>
<dbReference type="Pfam" id="PF00447">
    <property type="entry name" value="HSF_DNA-bind"/>
    <property type="match status" value="1"/>
</dbReference>
<protein>
    <recommendedName>
        <fullName evidence="11">HSF-type DNA-binding domain-containing protein</fullName>
    </recommendedName>
</protein>
<dbReference type="PANTHER" id="PTHR10015">
    <property type="entry name" value="HEAT SHOCK TRANSCRIPTION FACTOR"/>
    <property type="match status" value="1"/>
</dbReference>
<keyword evidence="4" id="KW-0805">Transcription regulation</keyword>
<evidence type="ECO:0000256" key="8">
    <source>
        <dbReference type="ARBA" id="ARBA00023242"/>
    </source>
</evidence>
<dbReference type="Gramene" id="OIV93445">
    <property type="protein sequence ID" value="OIV93445"/>
    <property type="gene ID" value="TanjilG_10077"/>
</dbReference>
<dbReference type="EMBL" id="CM007378">
    <property type="protein sequence ID" value="OIV93445.1"/>
    <property type="molecule type" value="Genomic_DNA"/>
</dbReference>
<dbReference type="PANTHER" id="PTHR10015:SF325">
    <property type="entry name" value="HEAT STRESS TRANSCRIPTION FACTOR A-8"/>
    <property type="match status" value="1"/>
</dbReference>
<dbReference type="GO" id="GO:0003700">
    <property type="term" value="F:DNA-binding transcription factor activity"/>
    <property type="evidence" value="ECO:0007669"/>
    <property type="project" value="InterPro"/>
</dbReference>
<dbReference type="GO" id="GO:0000978">
    <property type="term" value="F:RNA polymerase II cis-regulatory region sequence-specific DNA binding"/>
    <property type="evidence" value="ECO:0007669"/>
    <property type="project" value="TreeGrafter"/>
</dbReference>
<evidence type="ECO:0000256" key="2">
    <source>
        <dbReference type="ARBA" id="ARBA00011233"/>
    </source>
</evidence>
<dbReference type="OrthoDB" id="60033at2759"/>
<dbReference type="FunFam" id="1.10.10.10:FF:000037">
    <property type="entry name" value="Heat stress transcription factor B-4"/>
    <property type="match status" value="1"/>
</dbReference>
<comment type="subcellular location">
    <subcellularLocation>
        <location evidence="1">Nucleus</location>
    </subcellularLocation>
</comment>
<dbReference type="Gene3D" id="1.10.10.10">
    <property type="entry name" value="Winged helix-like DNA-binding domain superfamily/Winged helix DNA-binding domain"/>
    <property type="match status" value="1"/>
</dbReference>
<dbReference type="Proteomes" id="UP000188354">
    <property type="component" value="Chromosome LG18"/>
</dbReference>
<feature type="domain" description="HSF-type DNA-binding" evidence="11">
    <location>
        <begin position="53"/>
        <end position="77"/>
    </location>
</feature>
<dbReference type="PRINTS" id="PR00056">
    <property type="entry name" value="HSFDOMAIN"/>
</dbReference>
<dbReference type="InterPro" id="IPR036390">
    <property type="entry name" value="WH_DNA-bd_sf"/>
</dbReference>
<evidence type="ECO:0000256" key="5">
    <source>
        <dbReference type="ARBA" id="ARBA00023016"/>
    </source>
</evidence>
<keyword evidence="3" id="KW-0597">Phosphoprotein</keyword>
<dbReference type="SMART" id="SM00415">
    <property type="entry name" value="HSF"/>
    <property type="match status" value="1"/>
</dbReference>
<keyword evidence="7" id="KW-0804">Transcription</keyword>
<feature type="region of interest" description="Disordered" evidence="10">
    <location>
        <begin position="111"/>
        <end position="130"/>
    </location>
</feature>
<evidence type="ECO:0000256" key="1">
    <source>
        <dbReference type="ARBA" id="ARBA00004123"/>
    </source>
</evidence>